<comment type="caution">
    <text evidence="2">The sequence shown here is derived from an EMBL/GenBank/DDBJ whole genome shotgun (WGS) entry which is preliminary data.</text>
</comment>
<dbReference type="EMBL" id="VSRR010004465">
    <property type="protein sequence ID" value="MPC39752.1"/>
    <property type="molecule type" value="Genomic_DNA"/>
</dbReference>
<protein>
    <submittedName>
        <fullName evidence="2">Uncharacterized protein</fullName>
    </submittedName>
</protein>
<reference evidence="2 3" key="1">
    <citation type="submission" date="2019-05" db="EMBL/GenBank/DDBJ databases">
        <title>Another draft genome of Portunus trituberculatus and its Hox gene families provides insights of decapod evolution.</title>
        <authorList>
            <person name="Jeong J.-H."/>
            <person name="Song I."/>
            <person name="Kim S."/>
            <person name="Choi T."/>
            <person name="Kim D."/>
            <person name="Ryu S."/>
            <person name="Kim W."/>
        </authorList>
    </citation>
    <scope>NUCLEOTIDE SEQUENCE [LARGE SCALE GENOMIC DNA]</scope>
    <source>
        <tissue evidence="2">Muscle</tissue>
    </source>
</reference>
<evidence type="ECO:0000256" key="1">
    <source>
        <dbReference type="SAM" id="MobiDB-lite"/>
    </source>
</evidence>
<organism evidence="2 3">
    <name type="scientific">Portunus trituberculatus</name>
    <name type="common">Swimming crab</name>
    <name type="synonym">Neptunus trituberculatus</name>
    <dbReference type="NCBI Taxonomy" id="210409"/>
    <lineage>
        <taxon>Eukaryota</taxon>
        <taxon>Metazoa</taxon>
        <taxon>Ecdysozoa</taxon>
        <taxon>Arthropoda</taxon>
        <taxon>Crustacea</taxon>
        <taxon>Multicrustacea</taxon>
        <taxon>Malacostraca</taxon>
        <taxon>Eumalacostraca</taxon>
        <taxon>Eucarida</taxon>
        <taxon>Decapoda</taxon>
        <taxon>Pleocyemata</taxon>
        <taxon>Brachyura</taxon>
        <taxon>Eubrachyura</taxon>
        <taxon>Portunoidea</taxon>
        <taxon>Portunidae</taxon>
        <taxon>Portuninae</taxon>
        <taxon>Portunus</taxon>
    </lineage>
</organism>
<gene>
    <name evidence="2" type="ORF">E2C01_033300</name>
</gene>
<sequence length="134" mass="14418">MFLLVFVCPYGNPSVGAAGGPQSSVVTRQKNSVAARTVDAAKHKTESPRPATTCIHSAATQCAWKQDQSVALDRLRRLGHYICGMHIPRPLPSLVPSCAVSSEPHSFPVECRWSAPPPSPTLPDRCRDTRDASA</sequence>
<proteinExistence type="predicted"/>
<keyword evidence="3" id="KW-1185">Reference proteome</keyword>
<accession>A0A5B7EZS4</accession>
<feature type="compositionally biased region" description="Basic and acidic residues" evidence="1">
    <location>
        <begin position="124"/>
        <end position="134"/>
    </location>
</feature>
<name>A0A5B7EZS4_PORTR</name>
<feature type="region of interest" description="Disordered" evidence="1">
    <location>
        <begin position="114"/>
        <end position="134"/>
    </location>
</feature>
<evidence type="ECO:0000313" key="3">
    <source>
        <dbReference type="Proteomes" id="UP000324222"/>
    </source>
</evidence>
<evidence type="ECO:0000313" key="2">
    <source>
        <dbReference type="EMBL" id="MPC39752.1"/>
    </source>
</evidence>
<dbReference type="AlphaFoldDB" id="A0A5B7EZS4"/>
<dbReference type="Proteomes" id="UP000324222">
    <property type="component" value="Unassembled WGS sequence"/>
</dbReference>